<dbReference type="STRING" id="709986.Deima_0148"/>
<keyword evidence="1" id="KW-0812">Transmembrane</keyword>
<feature type="transmembrane region" description="Helical" evidence="1">
    <location>
        <begin position="342"/>
        <end position="361"/>
    </location>
</feature>
<sequence precursor="true">MYVRRDTLDIWLHAALFSLYLGTLSVIGTASRLGLGSVSMLGLILLTLTLTASAAWRARSVPLLGVTLLGALPFAHLAVGVLGGGSTDGSFVYLYKFSGYLLIPYLWVWACTRTDERIERTLMLIATFIAVRALATFVLPALGRDHVGLADDFIIWERVGPLARVFFPGQGLMFLGLMIALRGVFVARGQDLKREGLRAALFMGALGVTFSRGSLIFAALLATLFILVRFARQRAASSHKARLVLGALMALNAAGVAVFLTPLATPAGQFVTQFRGQERFSLDPRNLDWRAEQVRAARLLIRTDEDRAFGVGTATHIPEDVAHPIPGQVTNELHYSYASVQWTFGNVGLALLAVFGIAQPLLRAAIRRPATRLALPAALTLAYIALCGAYTITFTSTDWSFMLALCGAYLNARSSRHAPPAVPAPPRPARFPKGLLHD</sequence>
<keyword evidence="3" id="KW-1185">Reference proteome</keyword>
<evidence type="ECO:0000256" key="1">
    <source>
        <dbReference type="SAM" id="Phobius"/>
    </source>
</evidence>
<feature type="transmembrane region" description="Helical" evidence="1">
    <location>
        <begin position="37"/>
        <end position="56"/>
    </location>
</feature>
<feature type="transmembrane region" description="Helical" evidence="1">
    <location>
        <begin position="63"/>
        <end position="85"/>
    </location>
</feature>
<proteinExistence type="predicted"/>
<feature type="transmembrane region" description="Helical" evidence="1">
    <location>
        <begin position="243"/>
        <end position="264"/>
    </location>
</feature>
<keyword evidence="1" id="KW-1133">Transmembrane helix</keyword>
<reference evidence="3" key="2">
    <citation type="submission" date="2011-01" db="EMBL/GenBank/DDBJ databases">
        <title>The complete genome of Deinococcus maricopensis DSM 21211.</title>
        <authorList>
            <consortium name="US DOE Joint Genome Institute (JGI-PGF)"/>
            <person name="Lucas S."/>
            <person name="Copeland A."/>
            <person name="Lapidus A."/>
            <person name="Goodwin L."/>
            <person name="Pitluck S."/>
            <person name="Kyrpides N."/>
            <person name="Mavromatis K."/>
            <person name="Pagani I."/>
            <person name="Ivanova N."/>
            <person name="Ovchinnikova G."/>
            <person name="Zeytun A."/>
            <person name="Detter J.C."/>
            <person name="Han C."/>
            <person name="Land M."/>
            <person name="Hauser L."/>
            <person name="Markowitz V."/>
            <person name="Cheng J.-F."/>
            <person name="Hugenholtz P."/>
            <person name="Woyke T."/>
            <person name="Wu D."/>
            <person name="Pukall R."/>
            <person name="Gehrich-Schroeter G."/>
            <person name="Brambilla E."/>
            <person name="Klenk H.-P."/>
            <person name="Eisen J.A."/>
        </authorList>
    </citation>
    <scope>NUCLEOTIDE SEQUENCE [LARGE SCALE GENOMIC DNA]</scope>
    <source>
        <strain evidence="3">DSM 21211 / LMG 22137 / NRRL B-23946 / LB-34</strain>
    </source>
</reference>
<feature type="transmembrane region" description="Helical" evidence="1">
    <location>
        <begin position="12"/>
        <end position="31"/>
    </location>
</feature>
<feature type="transmembrane region" description="Helical" evidence="1">
    <location>
        <begin position="215"/>
        <end position="231"/>
    </location>
</feature>
<dbReference type="Proteomes" id="UP000008635">
    <property type="component" value="Chromosome"/>
</dbReference>
<evidence type="ECO:0008006" key="4">
    <source>
        <dbReference type="Google" id="ProtNLM"/>
    </source>
</evidence>
<feature type="transmembrane region" description="Helical" evidence="1">
    <location>
        <begin position="373"/>
        <end position="392"/>
    </location>
</feature>
<feature type="transmembrane region" description="Helical" evidence="1">
    <location>
        <begin position="162"/>
        <end position="185"/>
    </location>
</feature>
<name>E8U3E1_DEIML</name>
<accession>E8U3E1</accession>
<feature type="transmembrane region" description="Helical" evidence="1">
    <location>
        <begin position="122"/>
        <end position="142"/>
    </location>
</feature>
<organism evidence="2 3">
    <name type="scientific">Deinococcus maricopensis (strain DSM 21211 / LMG 22137 / NRRL B-23946 / LB-34)</name>
    <dbReference type="NCBI Taxonomy" id="709986"/>
    <lineage>
        <taxon>Bacteria</taxon>
        <taxon>Thermotogati</taxon>
        <taxon>Deinococcota</taxon>
        <taxon>Deinococci</taxon>
        <taxon>Deinococcales</taxon>
        <taxon>Deinococcaceae</taxon>
        <taxon>Deinococcus</taxon>
    </lineage>
</organism>
<gene>
    <name evidence="2" type="ordered locus">Deima_0148</name>
</gene>
<dbReference type="HOGENOM" id="CLU_625173_0_0_0"/>
<evidence type="ECO:0000313" key="3">
    <source>
        <dbReference type="Proteomes" id="UP000008635"/>
    </source>
</evidence>
<dbReference type="AlphaFoldDB" id="E8U3E1"/>
<dbReference type="KEGG" id="dmr:Deima_0148"/>
<protein>
    <recommendedName>
        <fullName evidence="4">O-antigen polymerase</fullName>
    </recommendedName>
</protein>
<feature type="transmembrane region" description="Helical" evidence="1">
    <location>
        <begin position="91"/>
        <end position="110"/>
    </location>
</feature>
<reference evidence="2 3" key="1">
    <citation type="journal article" date="2011" name="Stand. Genomic Sci.">
        <title>Complete genome sequence of Deinococcus maricopensis type strain (LB-34).</title>
        <authorList>
            <person name="Pukall R."/>
            <person name="Zeytun A."/>
            <person name="Lucas S."/>
            <person name="Lapidus A."/>
            <person name="Hammon N."/>
            <person name="Deshpande S."/>
            <person name="Nolan M."/>
            <person name="Cheng J.F."/>
            <person name="Pitluck S."/>
            <person name="Liolios K."/>
            <person name="Pagani I."/>
            <person name="Mikhailova N."/>
            <person name="Ivanova N."/>
            <person name="Mavromatis K."/>
            <person name="Pati A."/>
            <person name="Tapia R."/>
            <person name="Han C."/>
            <person name="Goodwin L."/>
            <person name="Chen A."/>
            <person name="Palaniappan K."/>
            <person name="Land M."/>
            <person name="Hauser L."/>
            <person name="Chang Y.J."/>
            <person name="Jeffries C.D."/>
            <person name="Brambilla E.M."/>
            <person name="Rohde M."/>
            <person name="Goker M."/>
            <person name="Detter J.C."/>
            <person name="Woyke T."/>
            <person name="Bristow J."/>
            <person name="Eisen J.A."/>
            <person name="Markowitz V."/>
            <person name="Hugenholtz P."/>
            <person name="Kyrpides N.C."/>
            <person name="Klenk H.P."/>
        </authorList>
    </citation>
    <scope>NUCLEOTIDE SEQUENCE [LARGE SCALE GENOMIC DNA]</scope>
    <source>
        <strain evidence="3">DSM 21211 / LMG 22137 / NRRL B-23946 / LB-34</strain>
    </source>
</reference>
<keyword evidence="1" id="KW-0472">Membrane</keyword>
<evidence type="ECO:0000313" key="2">
    <source>
        <dbReference type="EMBL" id="ADV65812.1"/>
    </source>
</evidence>
<dbReference type="EMBL" id="CP002454">
    <property type="protein sequence ID" value="ADV65812.1"/>
    <property type="molecule type" value="Genomic_DNA"/>
</dbReference>